<comment type="caution">
    <text evidence="1">The sequence shown here is derived from an EMBL/GenBank/DDBJ whole genome shotgun (WGS) entry which is preliminary data.</text>
</comment>
<name>A0A645F923_9ZZZZ</name>
<gene>
    <name evidence="1" type="ORF">SDC9_158098</name>
</gene>
<proteinExistence type="predicted"/>
<organism evidence="1">
    <name type="scientific">bioreactor metagenome</name>
    <dbReference type="NCBI Taxonomy" id="1076179"/>
    <lineage>
        <taxon>unclassified sequences</taxon>
        <taxon>metagenomes</taxon>
        <taxon>ecological metagenomes</taxon>
    </lineage>
</organism>
<accession>A0A645F923</accession>
<dbReference type="AlphaFoldDB" id="A0A645F923"/>
<dbReference type="EMBL" id="VSSQ01056984">
    <property type="protein sequence ID" value="MPN10801.1"/>
    <property type="molecule type" value="Genomic_DNA"/>
</dbReference>
<sequence length="266" mass="31494">MTYRRSSIFNHITKFILIGDRPHHITQLMFVHHFHPLPPLFHIKRFGSRSLRGSTLRYKDRNTFIEGIFYPVTQKLLMRCRIKMNGIHDIVISLDGIIGSQMDILRPVRRTYQDNIFRIDRTNGFYDLFRVCFYIFPRIIFRLIKYLIDNIGIVFIFSGHRFEKIFGFFRPDIMAVPIDNHINAIRYRRIDHLIEKMITIFRLIDESAIGFNTDRSPYNGTIPVCNQPPYGSLVIKPRPPIMPSKTHTVEGSHFPVLIHHPITLYR</sequence>
<evidence type="ECO:0000313" key="1">
    <source>
        <dbReference type="EMBL" id="MPN10801.1"/>
    </source>
</evidence>
<protein>
    <submittedName>
        <fullName evidence="1">Uncharacterized protein</fullName>
    </submittedName>
</protein>
<reference evidence="1" key="1">
    <citation type="submission" date="2019-08" db="EMBL/GenBank/DDBJ databases">
        <authorList>
            <person name="Kucharzyk K."/>
            <person name="Murdoch R.W."/>
            <person name="Higgins S."/>
            <person name="Loffler F."/>
        </authorList>
    </citation>
    <scope>NUCLEOTIDE SEQUENCE</scope>
</reference>